<organism evidence="3 4">
    <name type="scientific">Caballeronia humi</name>
    <dbReference type="NCBI Taxonomy" id="326474"/>
    <lineage>
        <taxon>Bacteria</taxon>
        <taxon>Pseudomonadati</taxon>
        <taxon>Pseudomonadota</taxon>
        <taxon>Betaproteobacteria</taxon>
        <taxon>Burkholderiales</taxon>
        <taxon>Burkholderiaceae</taxon>
        <taxon>Caballeronia</taxon>
    </lineage>
</organism>
<feature type="domain" description="Response regulatory" evidence="2">
    <location>
        <begin position="4"/>
        <end position="131"/>
    </location>
</feature>
<evidence type="ECO:0000313" key="3">
    <source>
        <dbReference type="EMBL" id="SAL49183.1"/>
    </source>
</evidence>
<dbReference type="InterPro" id="IPR011006">
    <property type="entry name" value="CheY-like_superfamily"/>
</dbReference>
<dbReference type="Gene3D" id="3.40.50.2300">
    <property type="match status" value="1"/>
</dbReference>
<dbReference type="InterPro" id="IPR001789">
    <property type="entry name" value="Sig_transdc_resp-reg_receiver"/>
</dbReference>
<reference evidence="3" key="1">
    <citation type="submission" date="2016-01" db="EMBL/GenBank/DDBJ databases">
        <authorList>
            <person name="Peeters C."/>
        </authorList>
    </citation>
    <scope>NUCLEOTIDE SEQUENCE [LARGE SCALE GENOMIC DNA]</scope>
    <source>
        <strain evidence="3">LMG 22934</strain>
    </source>
</reference>
<dbReference type="Proteomes" id="UP000054977">
    <property type="component" value="Unassembled WGS sequence"/>
</dbReference>
<dbReference type="InterPro" id="IPR052893">
    <property type="entry name" value="TCS_response_regulator"/>
</dbReference>
<dbReference type="SMART" id="SM00448">
    <property type="entry name" value="REC"/>
    <property type="match status" value="1"/>
</dbReference>
<dbReference type="PROSITE" id="PS50110">
    <property type="entry name" value="RESPONSE_REGULATORY"/>
    <property type="match status" value="1"/>
</dbReference>
<protein>
    <submittedName>
        <fullName evidence="3">Response regulator protein</fullName>
    </submittedName>
</protein>
<comment type="caution">
    <text evidence="3">The sequence shown here is derived from an EMBL/GenBank/DDBJ whole genome shotgun (WGS) entry which is preliminary data.</text>
</comment>
<accession>A0A158HYM3</accession>
<proteinExistence type="predicted"/>
<dbReference type="AlphaFoldDB" id="A0A158HYM3"/>
<dbReference type="PANTHER" id="PTHR44520:SF1">
    <property type="entry name" value="TWO-COMPONENT SYSTEM REGULATORY PROTEIN"/>
    <property type="match status" value="1"/>
</dbReference>
<dbReference type="RefSeq" id="WP_087668747.1">
    <property type="nucleotide sequence ID" value="NZ_FCNW02000022.1"/>
</dbReference>
<dbReference type="EMBL" id="FCNW02000022">
    <property type="protein sequence ID" value="SAL49183.1"/>
    <property type="molecule type" value="Genomic_DNA"/>
</dbReference>
<feature type="modified residue" description="4-aspartylphosphate" evidence="1">
    <location>
        <position position="64"/>
    </location>
</feature>
<dbReference type="GO" id="GO:0000160">
    <property type="term" value="P:phosphorelay signal transduction system"/>
    <property type="evidence" value="ECO:0007669"/>
    <property type="project" value="InterPro"/>
</dbReference>
<evidence type="ECO:0000259" key="2">
    <source>
        <dbReference type="PROSITE" id="PS50110"/>
    </source>
</evidence>
<sequence length="154" mass="17092">MLKPILLVEDNPNDLELTLVALDKSQLANEVIIARDGQEAIDYLLSEGNWTARVPGNPAVILLDLKLPKIDGLEVLEIIRSNGTLKSIPVVMLTSSREEQDLVRSYELGVNAYVVKPVEFSEFVEAIADLGVFWAVLNEPPPGSMRFRRPPVNE</sequence>
<gene>
    <name evidence="3" type="ORF">AWB65_03955</name>
</gene>
<dbReference type="CDD" id="cd17557">
    <property type="entry name" value="REC_Rcp-like"/>
    <property type="match status" value="1"/>
</dbReference>
<evidence type="ECO:0000256" key="1">
    <source>
        <dbReference type="PROSITE-ProRule" id="PRU00169"/>
    </source>
</evidence>
<dbReference type="Pfam" id="PF00072">
    <property type="entry name" value="Response_reg"/>
    <property type="match status" value="1"/>
</dbReference>
<name>A0A158HYM3_9BURK</name>
<dbReference type="STRING" id="326474.AWB65_03955"/>
<evidence type="ECO:0000313" key="4">
    <source>
        <dbReference type="Proteomes" id="UP000054977"/>
    </source>
</evidence>
<dbReference type="OrthoDB" id="9793549at2"/>
<dbReference type="SUPFAM" id="SSF52172">
    <property type="entry name" value="CheY-like"/>
    <property type="match status" value="1"/>
</dbReference>
<dbReference type="PANTHER" id="PTHR44520">
    <property type="entry name" value="RESPONSE REGULATOR RCP1-RELATED"/>
    <property type="match status" value="1"/>
</dbReference>
<keyword evidence="4" id="KW-1185">Reference proteome</keyword>
<keyword evidence="1" id="KW-0597">Phosphoprotein</keyword>